<dbReference type="AlphaFoldDB" id="A0AAX6G065"/>
<evidence type="ECO:0000256" key="1">
    <source>
        <dbReference type="SAM" id="MobiDB-lite"/>
    </source>
</evidence>
<name>A0AAX6G065_IRIPA</name>
<evidence type="ECO:0000313" key="3">
    <source>
        <dbReference type="Proteomes" id="UP001140949"/>
    </source>
</evidence>
<protein>
    <submittedName>
        <fullName evidence="2">Uncharacterized protein</fullName>
    </submittedName>
</protein>
<feature type="region of interest" description="Disordered" evidence="1">
    <location>
        <begin position="1"/>
        <end position="51"/>
    </location>
</feature>
<evidence type="ECO:0000313" key="2">
    <source>
        <dbReference type="EMBL" id="KAJ6822084.1"/>
    </source>
</evidence>
<dbReference type="EMBL" id="JANAVB010024600">
    <property type="protein sequence ID" value="KAJ6822084.1"/>
    <property type="molecule type" value="Genomic_DNA"/>
</dbReference>
<reference evidence="2" key="1">
    <citation type="journal article" date="2023" name="GigaByte">
        <title>Genome assembly of the bearded iris, Iris pallida Lam.</title>
        <authorList>
            <person name="Bruccoleri R.E."/>
            <person name="Oakeley E.J."/>
            <person name="Faust A.M.E."/>
            <person name="Altorfer M."/>
            <person name="Dessus-Babus S."/>
            <person name="Burckhardt D."/>
            <person name="Oertli M."/>
            <person name="Naumann U."/>
            <person name="Petersen F."/>
            <person name="Wong J."/>
        </authorList>
    </citation>
    <scope>NUCLEOTIDE SEQUENCE</scope>
    <source>
        <strain evidence="2">GSM-AAB239-AS_SAM_17_03QT</strain>
    </source>
</reference>
<proteinExistence type="predicted"/>
<dbReference type="Proteomes" id="UP001140949">
    <property type="component" value="Unassembled WGS sequence"/>
</dbReference>
<accession>A0AAX6G065</accession>
<organism evidence="2 3">
    <name type="scientific">Iris pallida</name>
    <name type="common">Sweet iris</name>
    <dbReference type="NCBI Taxonomy" id="29817"/>
    <lineage>
        <taxon>Eukaryota</taxon>
        <taxon>Viridiplantae</taxon>
        <taxon>Streptophyta</taxon>
        <taxon>Embryophyta</taxon>
        <taxon>Tracheophyta</taxon>
        <taxon>Spermatophyta</taxon>
        <taxon>Magnoliopsida</taxon>
        <taxon>Liliopsida</taxon>
        <taxon>Asparagales</taxon>
        <taxon>Iridaceae</taxon>
        <taxon>Iridoideae</taxon>
        <taxon>Irideae</taxon>
        <taxon>Iris</taxon>
    </lineage>
</organism>
<feature type="compositionally biased region" description="Gly residues" evidence="1">
    <location>
        <begin position="18"/>
        <end position="27"/>
    </location>
</feature>
<gene>
    <name evidence="2" type="ORF">M6B38_390210</name>
</gene>
<comment type="caution">
    <text evidence="2">The sequence shown here is derived from an EMBL/GenBank/DDBJ whole genome shotgun (WGS) entry which is preliminary data.</text>
</comment>
<reference evidence="2" key="2">
    <citation type="submission" date="2023-04" db="EMBL/GenBank/DDBJ databases">
        <authorList>
            <person name="Bruccoleri R.E."/>
            <person name="Oakeley E.J."/>
            <person name="Faust A.-M."/>
            <person name="Dessus-Babus S."/>
            <person name="Altorfer M."/>
            <person name="Burckhardt D."/>
            <person name="Oertli M."/>
            <person name="Naumann U."/>
            <person name="Petersen F."/>
            <person name="Wong J."/>
        </authorList>
    </citation>
    <scope>NUCLEOTIDE SEQUENCE</scope>
    <source>
        <strain evidence="2">GSM-AAB239-AS_SAM_17_03QT</strain>
        <tissue evidence="2">Leaf</tissue>
    </source>
</reference>
<sequence length="90" mass="9441">MEVSSRVAVPGIERTGGDGDPSGGEGNGLPEVQTSRRRKGPHVSGGSKGGTTWARRICFMWCWLRNVDEVGVRGRTYGSACMVTTGAGGE</sequence>
<keyword evidence="3" id="KW-1185">Reference proteome</keyword>